<dbReference type="PROSITE" id="PS51743">
    <property type="entry name" value="ALPHAVIRUS_MT"/>
    <property type="match status" value="1"/>
</dbReference>
<keyword evidence="1" id="KW-0808">Transferase</keyword>
<evidence type="ECO:0000256" key="1">
    <source>
        <dbReference type="ARBA" id="ARBA00022679"/>
    </source>
</evidence>
<dbReference type="Gene3D" id="3.40.50.150">
    <property type="entry name" value="Vaccinia Virus protein VP39"/>
    <property type="match status" value="1"/>
</dbReference>
<evidence type="ECO:0000259" key="6">
    <source>
        <dbReference type="PROSITE" id="PS51743"/>
    </source>
</evidence>
<reference evidence="7" key="1">
    <citation type="submission" date="2020-04" db="EMBL/GenBank/DDBJ databases">
        <title>Transcriptome data analysis revealed novel viruses for genus Pistacia in Iran, China, and Italy.</title>
        <authorList>
            <person name="Mohammadi M."/>
            <person name="Hosseini A."/>
            <person name="Nasrollanejad S."/>
        </authorList>
    </citation>
    <scope>NUCLEOTIDE SEQUENCE</scope>
</reference>
<dbReference type="GO" id="GO:0006396">
    <property type="term" value="P:RNA processing"/>
    <property type="evidence" value="ECO:0007669"/>
    <property type="project" value="InterPro"/>
</dbReference>
<dbReference type="Pfam" id="PF01443">
    <property type="entry name" value="Viral_helicase1"/>
    <property type="match status" value="1"/>
</dbReference>
<dbReference type="GO" id="GO:0003968">
    <property type="term" value="F:RNA-directed RNA polymerase activity"/>
    <property type="evidence" value="ECO:0007669"/>
    <property type="project" value="InterPro"/>
</dbReference>
<evidence type="ECO:0000259" key="5">
    <source>
        <dbReference type="PROSITE" id="PS51657"/>
    </source>
</evidence>
<comment type="catalytic activity">
    <reaction evidence="4">
        <text>ATP + H2O = ADP + phosphate + H(+)</text>
        <dbReference type="Rhea" id="RHEA:13065"/>
        <dbReference type="ChEBI" id="CHEBI:15377"/>
        <dbReference type="ChEBI" id="CHEBI:15378"/>
        <dbReference type="ChEBI" id="CHEBI:30616"/>
        <dbReference type="ChEBI" id="CHEBI:43474"/>
        <dbReference type="ChEBI" id="CHEBI:456216"/>
        <dbReference type="EC" id="3.6.4.13"/>
    </reaction>
</comment>
<dbReference type="GO" id="GO:0008174">
    <property type="term" value="F:mRNA methyltransferase activity"/>
    <property type="evidence" value="ECO:0007669"/>
    <property type="project" value="UniProtKB-UniRule"/>
</dbReference>
<dbReference type="InterPro" id="IPR001788">
    <property type="entry name" value="RNA-dep_RNA_pol_alsuvir"/>
</dbReference>
<dbReference type="GO" id="GO:0005524">
    <property type="term" value="F:ATP binding"/>
    <property type="evidence" value="ECO:0007669"/>
    <property type="project" value="UniProtKB-KW"/>
</dbReference>
<dbReference type="InterPro" id="IPR027417">
    <property type="entry name" value="P-loop_NTPase"/>
</dbReference>
<sequence>MDPQTIIDTATTANAVSLGNAVATEYFREKMRGSYIISTALQEHEKRYLQRMVSFPLIFKCITPVTHDHTLVAAIRELCRSIMDKSFDIKSLPVKTLVMGAGHREIKLYNSNDNIHYYIHGGESKDYERIVTKALKDIHKTLKDKIRKLDPKFLGGDSKKNIVKRYRTIQTLYDDWSRVHKLPPNIHTDLVSAQVLIFEDSIYNYRARDLVNVFDTTGAQMAYGYAVLPMEFLFPNMPESMFYKFATYETMLMEKRAIITWKGFTNGYDHNYDAWSTLLKTPVIGHLKDNTELVVEIISRIGPMSVFKIFRAKAREMVPRTITLTDTESYVRILDIYNMYDRKYEGLKDIIYISVREDEFWDTFNYLASLDDKALTLPNVINFVRRRMSGISLVNKELVAPWDLPKTQLFSFCVGVLVYVKHQRETVGNIAEAGDVKLGNAKGVVRNLIDNMKYKLMDCIYHHSPILWQWLGEKNLNDKIVIFPINEITQLRKTAVAKINGNRKNIDAKLEFDMPDGSGKDEDVIECPLCLLLGKELGDQIIKCEHKEDSYHTFQLSIGEIDTIKAELMNNDQDPPGLREVKDLAKKCFPRNSINRTVKVNYIRAGPGCGKSYLIRKLADEGDLILAPFSKLAADYKRLTKENGDVYDLPFKTIHRAVETKAYKRIFLDEFTAFPYEYLCAVVENNACEEVYLVGDHKQTRIKEPEEGKCILNHIDLTKLSTHELLVNFRNPPDTVALLNKLFGYNMISYKPPVAEPSIKFLDLTDRPHDLTSTTITFTTKNSHTYTGSEKHTVRCHQGSTYDDTNLVVTAIDKELIHIESLLIVAFSRHKNNITIYKDDSTVGDTIKQLMEDIEILKDRNYAHYISKENNYKPPKKKEIKPTDPETLDIITHTDAHTDIKYAHNTIIDIDVTFTPQTISTENEDTSFLTDIDTETDGGLERRKSDQGTLKLKLRELELHKEKVEESTDAEASEIYRTRYQYKSGSHFKLDYNNLKKNTIKTPGNTENKITQVISFLDNHFKIGTKKLVILGAASHKGATNSPMVCDATSRFNTIHLIDPHFEDKLPQTDTISYYNVAFQKYNKVGDEDLIFSDMYMTNESSINNGLRAVINHFKNTFKKNTDTIYVHKLTWSTTDISDLAIAIRMFSYHTFLRINASGTSSEYYLILRGLNRTEVLTEIIADRVNFMWSHADTCESCRANICNDNEFLNIYSSVYVNCAPVEGIYEKDFYDGGFIEPVGEFSYDVIENFETKNCFFYAVQGHLTEEEIIEQKRELLSALPLLKTDTREVERLKKLIKKGEINDKLILLYCYIYKIHIKLINKDEIFNFGKEEYRKVYIFYKNNHFCRVKPIFKGSGYKLTQELILPPNKIHVKEIINDEGVMEGYDYLKRVPKFFDFLETFMPSLGNRVREVNEPTYVPKLVDKAIHPGRDAYLNVPELLGPLVQETDITALNLLRSQIVKGTFASGKTRIDDLIAPRNARGNIGKVKESFYSYGPGYGLHYTLRKPMQTLAVMESRYLGRTLKFPFGYAEDMLAQTMVKYWFVGNMKKNHEICMPVFDELKIDTILNEYFSDVRRKSYDKRFMGLDGDDDPTARLVRFTLKNIFKPKFDPKLDKVGQGISAWSPQTLALFCGAFRVITDQIIFGERENVITDNKMSETDFIRKVSYELNNVPTTAKFGITDGEEFDANQNLFTQAIEKHLLRKIGISEVFIDLYYSFRIGYTIRSNYGSGTAGTQKTSGEPGTLLNNGNVAKVVSNWVMTGDGPYVLIYKGDDYCRKQCNLEIRYERLDMLYKCCPLKLRVYITDQAEFCGLVVCDGFIFPSLPRKLNKIAAHRFRDYQHFCEYQTSLRDYVSLVESLGAEQVIACNAQTFGNSFSNMEGIYDSIKSFSHINEKQFNKTFTYREEESYIPTLDKYTNKLVMREL</sequence>
<dbReference type="PROSITE" id="PS51657">
    <property type="entry name" value="PSRV_HELICASE"/>
    <property type="match status" value="1"/>
</dbReference>
<dbReference type="Gene3D" id="3.40.50.300">
    <property type="entry name" value="P-loop containing nucleotide triphosphate hydrolases"/>
    <property type="match status" value="2"/>
</dbReference>
<keyword evidence="3" id="KW-0547">Nucleotide-binding</keyword>
<protein>
    <submittedName>
        <fullName evidence="7">Replicase</fullName>
    </submittedName>
</protein>
<dbReference type="GO" id="GO:0016556">
    <property type="term" value="P:mRNA modification"/>
    <property type="evidence" value="ECO:0007669"/>
    <property type="project" value="InterPro"/>
</dbReference>
<evidence type="ECO:0000256" key="4">
    <source>
        <dbReference type="ARBA" id="ARBA00047984"/>
    </source>
</evidence>
<dbReference type="GO" id="GO:0006351">
    <property type="term" value="P:DNA-templated transcription"/>
    <property type="evidence" value="ECO:0007669"/>
    <property type="project" value="InterPro"/>
</dbReference>
<name>A0A7T0Q734_9VIRU</name>
<keyword evidence="2" id="KW-0548">Nucleotidyltransferase</keyword>
<dbReference type="SUPFAM" id="SSF52540">
    <property type="entry name" value="P-loop containing nucleoside triphosphate hydrolases"/>
    <property type="match status" value="1"/>
</dbReference>
<accession>A0A7T0Q734</accession>
<dbReference type="InterPro" id="IPR027351">
    <property type="entry name" value="(+)RNA_virus_helicase_core_dom"/>
</dbReference>
<keyword evidence="3" id="KW-0067">ATP-binding</keyword>
<dbReference type="GO" id="GO:0003724">
    <property type="term" value="F:RNA helicase activity"/>
    <property type="evidence" value="ECO:0007669"/>
    <property type="project" value="UniProtKB-EC"/>
</dbReference>
<dbReference type="InterPro" id="IPR002588">
    <property type="entry name" value="Alphavirus-like_MT_dom"/>
</dbReference>
<dbReference type="InterPro" id="IPR043502">
    <property type="entry name" value="DNA/RNA_pol_sf"/>
</dbReference>
<organism evidence="7">
    <name type="scientific">Pistacia ribo-like virus</name>
    <dbReference type="NCBI Taxonomy" id="2794234"/>
    <lineage>
        <taxon>Viruses</taxon>
        <taxon>Riboviria</taxon>
    </lineage>
</organism>
<evidence type="ECO:0000256" key="3">
    <source>
        <dbReference type="ARBA" id="ARBA00022840"/>
    </source>
</evidence>
<dbReference type="SUPFAM" id="SSF56672">
    <property type="entry name" value="DNA/RNA polymerases"/>
    <property type="match status" value="1"/>
</dbReference>
<feature type="domain" description="(+)RNA virus helicase C-terminal" evidence="5">
    <location>
        <begin position="570"/>
        <end position="869"/>
    </location>
</feature>
<proteinExistence type="predicted"/>
<dbReference type="InterPro" id="IPR029063">
    <property type="entry name" value="SAM-dependent_MTases_sf"/>
</dbReference>
<dbReference type="Pfam" id="PF00978">
    <property type="entry name" value="RdRP_2"/>
    <property type="match status" value="1"/>
</dbReference>
<dbReference type="GO" id="GO:0003723">
    <property type="term" value="F:RNA binding"/>
    <property type="evidence" value="ECO:0007669"/>
    <property type="project" value="InterPro"/>
</dbReference>
<evidence type="ECO:0000313" key="7">
    <source>
        <dbReference type="EMBL" id="QPL17790.1"/>
    </source>
</evidence>
<dbReference type="EMBL" id="MT334604">
    <property type="protein sequence ID" value="QPL17790.1"/>
    <property type="molecule type" value="Genomic_RNA"/>
</dbReference>
<feature type="domain" description="Alphavirus-like MT" evidence="6">
    <location>
        <begin position="60"/>
        <end position="279"/>
    </location>
</feature>
<evidence type="ECO:0000256" key="2">
    <source>
        <dbReference type="ARBA" id="ARBA00022695"/>
    </source>
</evidence>